<dbReference type="Gene3D" id="3.40.50.720">
    <property type="entry name" value="NAD(P)-binding Rossmann-like Domain"/>
    <property type="match status" value="1"/>
</dbReference>
<dbReference type="SUPFAM" id="SSF52210">
    <property type="entry name" value="Succinyl-CoA synthetase domains"/>
    <property type="match status" value="2"/>
</dbReference>
<dbReference type="InterPro" id="IPR036291">
    <property type="entry name" value="NAD(P)-bd_dom_sf"/>
</dbReference>
<dbReference type="SUPFAM" id="SSF55729">
    <property type="entry name" value="Acyl-CoA N-acyltransferases (Nat)"/>
    <property type="match status" value="1"/>
</dbReference>
<dbReference type="SUPFAM" id="SSF56059">
    <property type="entry name" value="Glutathione synthetase ATP-binding domain-like"/>
    <property type="match status" value="1"/>
</dbReference>
<name>A0A4Z0FB88_9GAMM</name>
<dbReference type="Gene3D" id="3.40.630.30">
    <property type="match status" value="1"/>
</dbReference>
<dbReference type="SUPFAM" id="SSF51735">
    <property type="entry name" value="NAD(P)-binding Rossmann-fold domains"/>
    <property type="match status" value="1"/>
</dbReference>
<keyword evidence="2" id="KW-0547">Nucleotide-binding</keyword>
<evidence type="ECO:0000256" key="4">
    <source>
        <dbReference type="ARBA" id="ARBA00060888"/>
    </source>
</evidence>
<dbReference type="Proteomes" id="UP000297890">
    <property type="component" value="Unassembled WGS sequence"/>
</dbReference>
<dbReference type="Pfam" id="PF13549">
    <property type="entry name" value="ATP-grasp_5"/>
    <property type="match status" value="1"/>
</dbReference>
<evidence type="ECO:0000313" key="7">
    <source>
        <dbReference type="Proteomes" id="UP000297890"/>
    </source>
</evidence>
<dbReference type="InterPro" id="IPR032875">
    <property type="entry name" value="Succ_CoA_lig_flav_dom"/>
</dbReference>
<organism evidence="6 7">
    <name type="scientific">Candidatus Macondimonas diazotrophica</name>
    <dbReference type="NCBI Taxonomy" id="2305248"/>
    <lineage>
        <taxon>Bacteria</taxon>
        <taxon>Pseudomonadati</taxon>
        <taxon>Pseudomonadota</taxon>
        <taxon>Gammaproteobacteria</taxon>
        <taxon>Chromatiales</taxon>
        <taxon>Ectothiorhodospiraceae</taxon>
        <taxon>Candidatus Macondimonas</taxon>
    </lineage>
</organism>
<dbReference type="PROSITE" id="PS51186">
    <property type="entry name" value="GNAT"/>
    <property type="match status" value="1"/>
</dbReference>
<accession>A0A4Z0FB88</accession>
<dbReference type="CDD" id="cd04301">
    <property type="entry name" value="NAT_SF"/>
    <property type="match status" value="1"/>
</dbReference>
<dbReference type="RefSeq" id="WP_135281615.1">
    <property type="nucleotide sequence ID" value="NZ_SRIO01000006.1"/>
</dbReference>
<reference evidence="6 7" key="1">
    <citation type="journal article" date="2019" name="ISME J.">
        <title>Candidatus Macondimonas diazotrophica, a novel gammaproteobacterial genus dominating crude-oil-contaminated coastal sediments.</title>
        <authorList>
            <person name="Karthikeyan S."/>
            <person name="Konstantinidis K."/>
        </authorList>
    </citation>
    <scope>NUCLEOTIDE SEQUENCE [LARGE SCALE GENOMIC DNA]</scope>
    <source>
        <strain evidence="6 7">KTK01</strain>
    </source>
</reference>
<evidence type="ECO:0000256" key="3">
    <source>
        <dbReference type="ARBA" id="ARBA00022840"/>
    </source>
</evidence>
<dbReference type="InterPro" id="IPR051538">
    <property type="entry name" value="Acyl-CoA_Synth/Transferase"/>
</dbReference>
<proteinExistence type="inferred from homology"/>
<evidence type="ECO:0000313" key="6">
    <source>
        <dbReference type="EMBL" id="TFZ82945.1"/>
    </source>
</evidence>
<protein>
    <submittedName>
        <fullName evidence="6">GNAT family N-acetyltransferase</fullName>
    </submittedName>
</protein>
<sequence length="891" mass="95688">MTTRNLEFFFKPRSVALIGASRDAHRVGGAVARNLQAGGFAGRVMLVNRRSAPDAAHGIYTQLSDLPEVPDLAVVAVPASQVPETVGELGSAGTRAAVVLSAGFEEIEGEAGVALQQAALEAAKPYLMRIIGPNCLGILMPKVGLNASFAHLMARPGNLAFIAQSGAILTAVVDWAESRGIGFSALISLGASADVDFGDLLDYLANDWDTRAILLYVESVRDSRKFMSAARLAARLKPVIVVKGGRYAQSAQAVASHTGALAGVDAVYAAAFRRAGMVQVDSMAELFDAVETLGHSSPRFGERLAIVTNGGGIGVLATDELTRLGGNLAALSENTRHRLREALPPLCSTQNPIDVLGDADPGRYRDTLRILYEAPEVDTVAVFNCPVGVASSQDAAEAVIEVHQTPRKGLLTNWLGAKTAQTARERFTAHRIPTYETPDQVVRAYMHLIGYRRNQRLLLETPPSLPQAFVPDSEAARAVIETARERGGGWLSLAEGMELLAAYRIPVVQTAAVVTPDEAAAQAADWAVPVALKISSPDILHKRAMGGVALNLQTPEAVSEAAQGILAHLRQHQPEARIEGFTLQPMVPKGDNHELILGMTTDPVFGPVLLFGQGGNAVEALNDTAFALPPLNMHLACDLIERTRIHRVLRGVGGIAATRIGDVALSLVKLAQLAADLPEVVEIEVNPLLAGERGVLALDARVRVDVSAPAGDAHFAIRPYPKELEQSFELSDGHRLMLRPIQPEDEPALIQLFDAMTEEERYMRFFSPMSHVPHQLAARLSQIDYHREMALILTEAGLPGQARILAGVRIAGDPNDERCEFAIGVRHDQGGKGLGIRLMQRIIDYARARGYREIYGDILRENGAMLAVCRKLGFHIDPGSESNIVRATLTL</sequence>
<dbReference type="PANTHER" id="PTHR43334:SF1">
    <property type="entry name" value="3-HYDROXYPROPIONATE--COA LIGASE [ADP-FORMING]"/>
    <property type="match status" value="1"/>
</dbReference>
<dbReference type="GO" id="GO:0043758">
    <property type="term" value="F:acetate-CoA ligase (ADP-forming) activity"/>
    <property type="evidence" value="ECO:0007669"/>
    <property type="project" value="InterPro"/>
</dbReference>
<dbReference type="AlphaFoldDB" id="A0A4Z0FB88"/>
<dbReference type="OrthoDB" id="9807426at2"/>
<dbReference type="GO" id="GO:0005524">
    <property type="term" value="F:ATP binding"/>
    <property type="evidence" value="ECO:0007669"/>
    <property type="project" value="UniProtKB-KW"/>
</dbReference>
<gene>
    <name evidence="6" type="ORF">E4680_06665</name>
</gene>
<dbReference type="InterPro" id="IPR043938">
    <property type="entry name" value="Ligase_CoA_dom"/>
</dbReference>
<dbReference type="Gene3D" id="3.30.470.20">
    <property type="entry name" value="ATP-grasp fold, B domain"/>
    <property type="match status" value="1"/>
</dbReference>
<dbReference type="Pfam" id="PF19045">
    <property type="entry name" value="Ligase_CoA_2"/>
    <property type="match status" value="1"/>
</dbReference>
<dbReference type="EMBL" id="SRIO01000006">
    <property type="protein sequence ID" value="TFZ82945.1"/>
    <property type="molecule type" value="Genomic_DNA"/>
</dbReference>
<keyword evidence="7" id="KW-1185">Reference proteome</keyword>
<dbReference type="Gene3D" id="3.30.1490.20">
    <property type="entry name" value="ATP-grasp fold, A domain"/>
    <property type="match status" value="1"/>
</dbReference>
<comment type="caution">
    <text evidence="6">The sequence shown here is derived from an EMBL/GenBank/DDBJ whole genome shotgun (WGS) entry which is preliminary data.</text>
</comment>
<dbReference type="FunFam" id="3.30.1490.20:FF:000020">
    <property type="entry name" value="Protein lysine acetyltransferase"/>
    <property type="match status" value="1"/>
</dbReference>
<evidence type="ECO:0000259" key="5">
    <source>
        <dbReference type="PROSITE" id="PS51186"/>
    </source>
</evidence>
<evidence type="ECO:0000256" key="2">
    <source>
        <dbReference type="ARBA" id="ARBA00022741"/>
    </source>
</evidence>
<dbReference type="InterPro" id="IPR016181">
    <property type="entry name" value="Acyl_CoA_acyltransferase"/>
</dbReference>
<dbReference type="Pfam" id="PF13302">
    <property type="entry name" value="Acetyltransf_3"/>
    <property type="match status" value="1"/>
</dbReference>
<comment type="similarity">
    <text evidence="4">In the N-terminal section; belongs to the acetate CoA ligase alpha subunit family.</text>
</comment>
<evidence type="ECO:0000256" key="1">
    <source>
        <dbReference type="ARBA" id="ARBA00022598"/>
    </source>
</evidence>
<dbReference type="SMART" id="SM00881">
    <property type="entry name" value="CoA_binding"/>
    <property type="match status" value="1"/>
</dbReference>
<dbReference type="InterPro" id="IPR000182">
    <property type="entry name" value="GNAT_dom"/>
</dbReference>
<dbReference type="Pfam" id="PF13607">
    <property type="entry name" value="Succ_CoA_lig"/>
    <property type="match status" value="1"/>
</dbReference>
<keyword evidence="6" id="KW-0808">Transferase</keyword>
<dbReference type="InterPro" id="IPR003781">
    <property type="entry name" value="CoA-bd"/>
</dbReference>
<dbReference type="Gene3D" id="3.40.50.261">
    <property type="entry name" value="Succinyl-CoA synthetase domains"/>
    <property type="match status" value="2"/>
</dbReference>
<dbReference type="GO" id="GO:0016747">
    <property type="term" value="F:acyltransferase activity, transferring groups other than amino-acyl groups"/>
    <property type="evidence" value="ECO:0007669"/>
    <property type="project" value="InterPro"/>
</dbReference>
<feature type="domain" description="N-acetyltransferase" evidence="5">
    <location>
        <begin position="736"/>
        <end position="891"/>
    </location>
</feature>
<dbReference type="Pfam" id="PF13380">
    <property type="entry name" value="CoA_binding_2"/>
    <property type="match status" value="1"/>
</dbReference>
<dbReference type="InterPro" id="IPR016102">
    <property type="entry name" value="Succinyl-CoA_synth-like"/>
</dbReference>
<dbReference type="InterPro" id="IPR013815">
    <property type="entry name" value="ATP_grasp_subdomain_1"/>
</dbReference>
<dbReference type="PANTHER" id="PTHR43334">
    <property type="entry name" value="ACETATE--COA LIGASE [ADP-FORMING]"/>
    <property type="match status" value="1"/>
</dbReference>
<keyword evidence="3" id="KW-0067">ATP-binding</keyword>
<keyword evidence="1" id="KW-0436">Ligase</keyword>